<keyword evidence="9" id="KW-1185">Reference proteome</keyword>
<dbReference type="Proteomes" id="UP001328107">
    <property type="component" value="Unassembled WGS sequence"/>
</dbReference>
<accession>A0AAN5CFW0</accession>
<dbReference type="EMBL" id="BTRK01000003">
    <property type="protein sequence ID" value="GMR42407.1"/>
    <property type="molecule type" value="Genomic_DNA"/>
</dbReference>
<feature type="transmembrane region" description="Helical" evidence="7">
    <location>
        <begin position="145"/>
        <end position="163"/>
    </location>
</feature>
<evidence type="ECO:0000256" key="6">
    <source>
        <dbReference type="SAM" id="Coils"/>
    </source>
</evidence>
<dbReference type="GO" id="GO:0016020">
    <property type="term" value="C:membrane"/>
    <property type="evidence" value="ECO:0007669"/>
    <property type="project" value="UniProtKB-SubCell"/>
</dbReference>
<comment type="similarity">
    <text evidence="2">Belongs to the TMEM120 family.</text>
</comment>
<evidence type="ECO:0000256" key="5">
    <source>
        <dbReference type="ARBA" id="ARBA00023136"/>
    </source>
</evidence>
<organism evidence="8 9">
    <name type="scientific">Pristionchus mayeri</name>
    <dbReference type="NCBI Taxonomy" id="1317129"/>
    <lineage>
        <taxon>Eukaryota</taxon>
        <taxon>Metazoa</taxon>
        <taxon>Ecdysozoa</taxon>
        <taxon>Nematoda</taxon>
        <taxon>Chromadorea</taxon>
        <taxon>Rhabditida</taxon>
        <taxon>Rhabditina</taxon>
        <taxon>Diplogasteromorpha</taxon>
        <taxon>Diplogasteroidea</taxon>
        <taxon>Neodiplogasteridae</taxon>
        <taxon>Pristionchus</taxon>
    </lineage>
</organism>
<keyword evidence="4 7" id="KW-1133">Transmembrane helix</keyword>
<proteinExistence type="inferred from homology"/>
<evidence type="ECO:0000313" key="9">
    <source>
        <dbReference type="Proteomes" id="UP001328107"/>
    </source>
</evidence>
<feature type="transmembrane region" description="Helical" evidence="7">
    <location>
        <begin position="199"/>
        <end position="218"/>
    </location>
</feature>
<keyword evidence="3 7" id="KW-0812">Transmembrane</keyword>
<dbReference type="PANTHER" id="PTHR21433">
    <property type="entry name" value="TRANSMEMBRANE PROTEIN INDUCED BY TUMOR NECROSIS FACTOR ALPHA"/>
    <property type="match status" value="1"/>
</dbReference>
<comment type="subcellular location">
    <subcellularLocation>
        <location evidence="1">Membrane</location>
        <topology evidence="1">Multi-pass membrane protein</topology>
    </subcellularLocation>
</comment>
<feature type="coiled-coil region" evidence="6">
    <location>
        <begin position="36"/>
        <end position="107"/>
    </location>
</feature>
<evidence type="ECO:0000256" key="1">
    <source>
        <dbReference type="ARBA" id="ARBA00004141"/>
    </source>
</evidence>
<dbReference type="Gene3D" id="1.10.287.1490">
    <property type="match status" value="1"/>
</dbReference>
<evidence type="ECO:0000256" key="4">
    <source>
        <dbReference type="ARBA" id="ARBA00022989"/>
    </source>
</evidence>
<feature type="non-terminal residue" evidence="8">
    <location>
        <position position="1"/>
    </location>
</feature>
<feature type="transmembrane region" description="Helical" evidence="7">
    <location>
        <begin position="114"/>
        <end position="133"/>
    </location>
</feature>
<dbReference type="InterPro" id="IPR012926">
    <property type="entry name" value="TMEM120A/B"/>
</dbReference>
<name>A0AAN5CFW0_9BILA</name>
<evidence type="ECO:0000256" key="2">
    <source>
        <dbReference type="ARBA" id="ARBA00009700"/>
    </source>
</evidence>
<evidence type="ECO:0000256" key="7">
    <source>
        <dbReference type="SAM" id="Phobius"/>
    </source>
</evidence>
<feature type="transmembrane region" description="Helical" evidence="7">
    <location>
        <begin position="274"/>
        <end position="294"/>
    </location>
</feature>
<sequence length="358" mass="41191">GSLELVVEFDSTSTMDTLRKECGAVVDEFTQLESSLSAYIEKRNELSKKTEALQKAVKHEKAQLSGLAAIFKSTESSNLSVEEKEECASLRSKVSDLRARIEHIQQELPVTNSGFYLSLILGSNLNVSLLSAVEKSKYKQEYETFKYKVTVAILVMVLLSYLFPWRVMDSISNFLMVWYYCTLTIRESILIVNGSKIKGWWVMHHYLSCVFCGVVLTWRDGDCYREFRPQFLLFIFYIGCVQMMQHQYQTGCLRRLHSLGQGHEMDITMEGFSAWMFAGLTFLLPFLCIGYIFQLANAYVLYELQPRCEGEWQVWALSILFFIIAIGNISTTGLVIVRKFRRSNADVARLLRVRMKSE</sequence>
<keyword evidence="5 7" id="KW-0472">Membrane</keyword>
<dbReference type="AlphaFoldDB" id="A0AAN5CFW0"/>
<reference evidence="9" key="1">
    <citation type="submission" date="2022-10" db="EMBL/GenBank/DDBJ databases">
        <title>Genome assembly of Pristionchus species.</title>
        <authorList>
            <person name="Yoshida K."/>
            <person name="Sommer R.J."/>
        </authorList>
    </citation>
    <scope>NUCLEOTIDE SEQUENCE [LARGE SCALE GENOMIC DNA]</scope>
    <source>
        <strain evidence="9">RS5460</strain>
    </source>
</reference>
<dbReference type="Pfam" id="PF07851">
    <property type="entry name" value="TMEM120A-B"/>
    <property type="match status" value="1"/>
</dbReference>
<evidence type="ECO:0000313" key="8">
    <source>
        <dbReference type="EMBL" id="GMR42407.1"/>
    </source>
</evidence>
<keyword evidence="6" id="KW-0175">Coiled coil</keyword>
<feature type="transmembrane region" description="Helical" evidence="7">
    <location>
        <begin position="314"/>
        <end position="337"/>
    </location>
</feature>
<gene>
    <name evidence="8" type="ORF">PMAYCL1PPCAC_12602</name>
</gene>
<evidence type="ECO:0000256" key="3">
    <source>
        <dbReference type="ARBA" id="ARBA00022692"/>
    </source>
</evidence>
<comment type="caution">
    <text evidence="8">The sequence shown here is derived from an EMBL/GenBank/DDBJ whole genome shotgun (WGS) entry which is preliminary data.</text>
</comment>
<dbReference type="PANTHER" id="PTHR21433:SF0">
    <property type="entry name" value="TRANSMEMBRANE PROTEIN 120 HOMOLOG"/>
    <property type="match status" value="1"/>
</dbReference>
<protein>
    <submittedName>
        <fullName evidence="8">Uncharacterized protein</fullName>
    </submittedName>
</protein>